<dbReference type="InterPro" id="IPR046342">
    <property type="entry name" value="CBS_dom_sf"/>
</dbReference>
<dbReference type="InterPro" id="IPR006668">
    <property type="entry name" value="Mg_transptr_MgtE_intracell_dom"/>
</dbReference>
<feature type="domain" description="CBS" evidence="2">
    <location>
        <begin position="381"/>
        <end position="440"/>
    </location>
</feature>
<accession>A0ABP3T4M8</accession>
<keyword evidence="4" id="KW-1185">Reference proteome</keyword>
<dbReference type="Gene3D" id="3.10.580.10">
    <property type="entry name" value="CBS-domain"/>
    <property type="match status" value="1"/>
</dbReference>
<dbReference type="SUPFAM" id="SSF158791">
    <property type="entry name" value="MgtE N-terminal domain-like"/>
    <property type="match status" value="1"/>
</dbReference>
<dbReference type="PROSITE" id="PS51371">
    <property type="entry name" value="CBS"/>
    <property type="match status" value="1"/>
</dbReference>
<dbReference type="Proteomes" id="UP001500724">
    <property type="component" value="Unassembled WGS sequence"/>
</dbReference>
<evidence type="ECO:0000259" key="2">
    <source>
        <dbReference type="PROSITE" id="PS51371"/>
    </source>
</evidence>
<dbReference type="Gene3D" id="1.25.60.10">
    <property type="entry name" value="MgtE N-terminal domain-like"/>
    <property type="match status" value="1"/>
</dbReference>
<keyword evidence="1" id="KW-0129">CBS domain</keyword>
<protein>
    <submittedName>
        <fullName evidence="3">CBS domain-containing protein</fullName>
    </submittedName>
</protein>
<reference evidence="4" key="1">
    <citation type="journal article" date="2019" name="Int. J. Syst. Evol. Microbiol.">
        <title>The Global Catalogue of Microorganisms (GCM) 10K type strain sequencing project: providing services to taxonomists for standard genome sequencing and annotation.</title>
        <authorList>
            <consortium name="The Broad Institute Genomics Platform"/>
            <consortium name="The Broad Institute Genome Sequencing Center for Infectious Disease"/>
            <person name="Wu L."/>
            <person name="Ma J."/>
        </authorList>
    </citation>
    <scope>NUCLEOTIDE SEQUENCE [LARGE SCALE GENOMIC DNA]</scope>
    <source>
        <strain evidence="4">JCM 10367</strain>
    </source>
</reference>
<dbReference type="EMBL" id="BAAAGU010000123">
    <property type="protein sequence ID" value="GAA0672995.1"/>
    <property type="molecule type" value="Genomic_DNA"/>
</dbReference>
<dbReference type="SMART" id="SM00116">
    <property type="entry name" value="CBS"/>
    <property type="match status" value="1"/>
</dbReference>
<evidence type="ECO:0000313" key="3">
    <source>
        <dbReference type="EMBL" id="GAA0672995.1"/>
    </source>
</evidence>
<dbReference type="InterPro" id="IPR000644">
    <property type="entry name" value="CBS_dom"/>
</dbReference>
<dbReference type="SMART" id="SM00924">
    <property type="entry name" value="MgtE_N"/>
    <property type="match status" value="1"/>
</dbReference>
<evidence type="ECO:0000256" key="1">
    <source>
        <dbReference type="PROSITE-ProRule" id="PRU00703"/>
    </source>
</evidence>
<gene>
    <name evidence="3" type="ORF">GCM10009535_60580</name>
</gene>
<dbReference type="SUPFAM" id="SSF54631">
    <property type="entry name" value="CBS-domain pair"/>
    <property type="match status" value="1"/>
</dbReference>
<comment type="caution">
    <text evidence="3">The sequence shown here is derived from an EMBL/GenBank/DDBJ whole genome shotgun (WGS) entry which is preliminary data.</text>
</comment>
<dbReference type="InterPro" id="IPR038076">
    <property type="entry name" value="MgtE_N_sf"/>
</dbReference>
<name>A0ABP3T4M8_9ACTN</name>
<organism evidence="3 4">
    <name type="scientific">Streptomyces thermocarboxydovorans</name>
    <dbReference type="NCBI Taxonomy" id="59298"/>
    <lineage>
        <taxon>Bacteria</taxon>
        <taxon>Bacillati</taxon>
        <taxon>Actinomycetota</taxon>
        <taxon>Actinomycetes</taxon>
        <taxon>Kitasatosporales</taxon>
        <taxon>Streptomycetaceae</taxon>
        <taxon>Streptomyces</taxon>
    </lineage>
</organism>
<evidence type="ECO:0000313" key="4">
    <source>
        <dbReference type="Proteomes" id="UP001500724"/>
    </source>
</evidence>
<dbReference type="PANTHER" id="PTHR43773:SF1">
    <property type="entry name" value="MAGNESIUM TRANSPORTER MGTE"/>
    <property type="match status" value="1"/>
</dbReference>
<dbReference type="PANTHER" id="PTHR43773">
    <property type="entry name" value="MAGNESIUM TRANSPORTER MGTE"/>
    <property type="match status" value="1"/>
</dbReference>
<sequence>MSGKEVQQERRKHREGGALAQRAVREALVSLAGLLRVVVVNPAGQEIGHLVDVICRWRGERYPEVAGLVVKVGHRAAYVPLAAVADLAPDDVRLNSARLDLRDFQVRDGEVRLAHDVLDHQLVDVDGVRVIRASDLYLARVEGTWRLVGAEVGLKVLLRRMGPRRLHRGPAPEKVLDWAAIQALGGPEREGTAARQVRLRAPNSALKTLRPAELADLLEDLGRGARSELLQMVEPGKAADALEEMHAADLEALLREAPTAQAARLLEEMEPDEASEALRDVPEPERERLLGAMRPQQAGRLRRLLGYAEDTAGALMTSLLVTATADRSVADVVAELRGQAEHATDLDAVCLLDGNGALVDDVPVVQLLLAEPDTRLGELVQEPGPVTVSSDAPLSEVVERLTDTRRHSVVVVDDLHRPLGRILADDLVDALVPERGRFRLFRLVP</sequence>
<dbReference type="Pfam" id="PF03448">
    <property type="entry name" value="MgtE_N"/>
    <property type="match status" value="1"/>
</dbReference>
<dbReference type="Pfam" id="PF00571">
    <property type="entry name" value="CBS"/>
    <property type="match status" value="1"/>
</dbReference>
<dbReference type="InterPro" id="IPR006669">
    <property type="entry name" value="MgtE_transporter"/>
</dbReference>
<proteinExistence type="predicted"/>